<comment type="caution">
    <text evidence="4">The sequence shown here is derived from an EMBL/GenBank/DDBJ whole genome shotgun (WGS) entry which is preliminary data.</text>
</comment>
<evidence type="ECO:0000256" key="1">
    <source>
        <dbReference type="ARBA" id="ARBA00023125"/>
    </source>
</evidence>
<dbReference type="Pfam" id="PF00440">
    <property type="entry name" value="TetR_N"/>
    <property type="match status" value="1"/>
</dbReference>
<dbReference type="PROSITE" id="PS50977">
    <property type="entry name" value="HTH_TETR_2"/>
    <property type="match status" value="1"/>
</dbReference>
<dbReference type="PRINTS" id="PR00455">
    <property type="entry name" value="HTHTETR"/>
</dbReference>
<evidence type="ECO:0000313" key="4">
    <source>
        <dbReference type="EMBL" id="MCG2587690.1"/>
    </source>
</evidence>
<dbReference type="Gene3D" id="1.10.10.60">
    <property type="entry name" value="Homeodomain-like"/>
    <property type="match status" value="1"/>
</dbReference>
<organism evidence="4 5">
    <name type="scientific">Rhodohalobacter sulfatireducens</name>
    <dbReference type="NCBI Taxonomy" id="2911366"/>
    <lineage>
        <taxon>Bacteria</taxon>
        <taxon>Pseudomonadati</taxon>
        <taxon>Balneolota</taxon>
        <taxon>Balneolia</taxon>
        <taxon>Balneolales</taxon>
        <taxon>Balneolaceae</taxon>
        <taxon>Rhodohalobacter</taxon>
    </lineage>
</organism>
<keyword evidence="5" id="KW-1185">Reference proteome</keyword>
<protein>
    <submittedName>
        <fullName evidence="4">TetR/AcrR family transcriptional regulator</fullName>
    </submittedName>
</protein>
<proteinExistence type="predicted"/>
<evidence type="ECO:0000313" key="5">
    <source>
        <dbReference type="Proteomes" id="UP001165366"/>
    </source>
</evidence>
<reference evidence="4" key="1">
    <citation type="submission" date="2022-01" db="EMBL/GenBank/DDBJ databases">
        <authorList>
            <person name="Wang Y."/>
        </authorList>
    </citation>
    <scope>NUCLEOTIDE SEQUENCE</scope>
    <source>
        <strain evidence="4">WB101</strain>
    </source>
</reference>
<gene>
    <name evidence="4" type="ORF">L6773_03865</name>
</gene>
<keyword evidence="1 2" id="KW-0238">DNA-binding</keyword>
<reference evidence="4" key="2">
    <citation type="submission" date="2024-05" db="EMBL/GenBank/DDBJ databases">
        <title>Rhodohalobacter halophilus gen. nov., sp. nov., a moderately halophilic member of the family Balneolaceae.</title>
        <authorList>
            <person name="Xia J."/>
        </authorList>
    </citation>
    <scope>NUCLEOTIDE SEQUENCE</scope>
    <source>
        <strain evidence="4">WB101</strain>
    </source>
</reference>
<dbReference type="PANTHER" id="PTHR43479">
    <property type="entry name" value="ACREF/ENVCD OPERON REPRESSOR-RELATED"/>
    <property type="match status" value="1"/>
</dbReference>
<dbReference type="EMBL" id="JAKLWS010000003">
    <property type="protein sequence ID" value="MCG2587690.1"/>
    <property type="molecule type" value="Genomic_DNA"/>
</dbReference>
<dbReference type="SUPFAM" id="SSF48498">
    <property type="entry name" value="Tetracyclin repressor-like, C-terminal domain"/>
    <property type="match status" value="1"/>
</dbReference>
<evidence type="ECO:0000256" key="2">
    <source>
        <dbReference type="PROSITE-ProRule" id="PRU00335"/>
    </source>
</evidence>
<dbReference type="Gene3D" id="1.10.357.10">
    <property type="entry name" value="Tetracycline Repressor, domain 2"/>
    <property type="match status" value="1"/>
</dbReference>
<dbReference type="RefSeq" id="WP_237852533.1">
    <property type="nucleotide sequence ID" value="NZ_JAKLWS010000003.1"/>
</dbReference>
<dbReference type="SUPFAM" id="SSF46689">
    <property type="entry name" value="Homeodomain-like"/>
    <property type="match status" value="1"/>
</dbReference>
<dbReference type="Proteomes" id="UP001165366">
    <property type="component" value="Unassembled WGS sequence"/>
</dbReference>
<dbReference type="InterPro" id="IPR009057">
    <property type="entry name" value="Homeodomain-like_sf"/>
</dbReference>
<dbReference type="PANTHER" id="PTHR43479:SF11">
    <property type="entry name" value="ACREF_ENVCD OPERON REPRESSOR-RELATED"/>
    <property type="match status" value="1"/>
</dbReference>
<dbReference type="InterPro" id="IPR001647">
    <property type="entry name" value="HTH_TetR"/>
</dbReference>
<feature type="domain" description="HTH tetR-type" evidence="3">
    <location>
        <begin position="13"/>
        <end position="73"/>
    </location>
</feature>
<dbReference type="InterPro" id="IPR036271">
    <property type="entry name" value="Tet_transcr_reg_TetR-rel_C_sf"/>
</dbReference>
<sequence>MEKKLTRKERERNARKELIIDVTEKIIEERGFENITMDEIAEKAEMGKGSLYLYFKNKNSIFLAICDRGSKVLTQAMSQVLAKDITGLEMVEKLGQTYFEFITNNPLYFNAFNYYEGLRNRDALPEGPMAEKCEENARQAMTYIVRSLQIGMQDGSIDSTFDPKQLGLIIWGASKGIVHMAFMKQKEDHMAVLDDIDFSLESLIATFMQLVGQGMRNYDYQSENV</sequence>
<dbReference type="InterPro" id="IPR050624">
    <property type="entry name" value="HTH-type_Tx_Regulator"/>
</dbReference>
<feature type="DNA-binding region" description="H-T-H motif" evidence="2">
    <location>
        <begin position="36"/>
        <end position="55"/>
    </location>
</feature>
<accession>A0ABS9KA38</accession>
<name>A0ABS9KA38_9BACT</name>
<evidence type="ECO:0000259" key="3">
    <source>
        <dbReference type="PROSITE" id="PS50977"/>
    </source>
</evidence>